<keyword evidence="1" id="KW-1133">Transmembrane helix</keyword>
<comment type="caution">
    <text evidence="2">The sequence shown here is derived from an EMBL/GenBank/DDBJ whole genome shotgun (WGS) entry which is preliminary data.</text>
</comment>
<dbReference type="EMBL" id="LECW02000001">
    <property type="protein sequence ID" value="KRT95830.1"/>
    <property type="molecule type" value="Genomic_DNA"/>
</dbReference>
<dbReference type="RefSeq" id="WP_048355373.1">
    <property type="nucleotide sequence ID" value="NZ_CP023481.1"/>
</dbReference>
<comment type="caution">
    <text evidence="1">Lacks conserved residue(s) required for the propagation of feature annotation.</text>
</comment>
<dbReference type="AlphaFoldDB" id="A0A0T6BWZ3"/>
<dbReference type="OrthoDB" id="7888986at2"/>
<feature type="transmembrane region" description="Helical" evidence="1">
    <location>
        <begin position="162"/>
        <end position="186"/>
    </location>
</feature>
<reference evidence="3 5" key="3">
    <citation type="submission" date="2023-03" db="EMBL/GenBank/DDBJ databases">
        <title>Agriculturally important microbes genome sequencing.</title>
        <authorList>
            <person name="Dunlap C."/>
        </authorList>
    </citation>
    <scope>NUCLEOTIDE SEQUENCE [LARGE SCALE GENOMIC DNA]</scope>
    <source>
        <strain evidence="3 5">CBP-3203</strain>
    </source>
</reference>
<sequence>MDFLTSKVLLIFFFLLLIHSIETLAYAARLSGARVGFIASALSLFNVMVIVSRMSNMIQQPVTGKLVDVAGAHALSLVGQQFRFLIFGSTVGTICGMLLLPTFVAVFSRAIVHLAGENGSVLHMFRKGLTKSSLKNIRQYVKKPSVHYMKGFQLRYIPKRLFVLNMVITAIYTIGVLAALYAGVLVPERHTTAVMASGLVNGVATMLLALFVDPKVSVLADDVAKGKRSYVYLKWASVTMAVSRVTGTVLAQLLFIPASYYIAWMTKWM</sequence>
<comment type="pathway">
    <text evidence="1">Cell wall biogenesis; peptidoglycan biosynthesis.</text>
</comment>
<keyword evidence="1" id="KW-0472">Membrane</keyword>
<keyword evidence="1" id="KW-1003">Cell membrane</keyword>
<dbReference type="HAMAP" id="MF_02077">
    <property type="entry name" value="Amj_flippase"/>
    <property type="match status" value="1"/>
</dbReference>
<evidence type="ECO:0000313" key="5">
    <source>
        <dbReference type="Proteomes" id="UP001341297"/>
    </source>
</evidence>
<proteinExistence type="inferred from homology"/>
<organism evidence="2 4">
    <name type="scientific">Bacillus glycinifermentans</name>
    <dbReference type="NCBI Taxonomy" id="1664069"/>
    <lineage>
        <taxon>Bacteria</taxon>
        <taxon>Bacillati</taxon>
        <taxon>Bacillota</taxon>
        <taxon>Bacilli</taxon>
        <taxon>Bacillales</taxon>
        <taxon>Bacillaceae</taxon>
        <taxon>Bacillus</taxon>
    </lineage>
</organism>
<dbReference type="Proteomes" id="UP000036168">
    <property type="component" value="Unassembled WGS sequence"/>
</dbReference>
<keyword evidence="1" id="KW-0133">Cell shape</keyword>
<accession>A0A0T6BWZ3</accession>
<dbReference type="GO" id="GO:0005886">
    <property type="term" value="C:plasma membrane"/>
    <property type="evidence" value="ECO:0007669"/>
    <property type="project" value="UniProtKB-SubCell"/>
</dbReference>
<reference evidence="2 4" key="1">
    <citation type="journal article" date="2015" name="Int. J. Syst. Evol. Microbiol.">
        <title>Bacillus glycinifermentans sp. nov., isolated from fermented soybean paste.</title>
        <authorList>
            <person name="Kim S.J."/>
            <person name="Dunlap C.A."/>
            <person name="Kwon S.W."/>
            <person name="Rooney A.P."/>
        </authorList>
    </citation>
    <scope>NUCLEOTIDE SEQUENCE [LARGE SCALE GENOMIC DNA]</scope>
    <source>
        <strain evidence="2 4">GO-13</strain>
    </source>
</reference>
<comment type="function">
    <text evidence="1">Involved in peptidoglycan biosynthesis. Transports lipid-linked peptidoglycan precursors from the inner to the outer leaflet of the cytoplasmic membrane.</text>
</comment>
<dbReference type="STRING" id="1664069.BGLY_0524"/>
<gene>
    <name evidence="1" type="primary">amj</name>
    <name evidence="2" type="ORF">AB447_201675</name>
    <name evidence="3" type="ORF">P8828_05275</name>
</gene>
<reference evidence="2" key="2">
    <citation type="submission" date="2015-10" db="EMBL/GenBank/DDBJ databases">
        <authorList>
            <person name="Gilbert D.G."/>
        </authorList>
    </citation>
    <scope>NUCLEOTIDE SEQUENCE</scope>
    <source>
        <strain evidence="2">GO-13</strain>
    </source>
</reference>
<dbReference type="GO" id="GO:0008360">
    <property type="term" value="P:regulation of cell shape"/>
    <property type="evidence" value="ECO:0007669"/>
    <property type="project" value="UniProtKB-KW"/>
</dbReference>
<keyword evidence="1" id="KW-0573">Peptidoglycan synthesis</keyword>
<dbReference type="Proteomes" id="UP001341297">
    <property type="component" value="Unassembled WGS sequence"/>
</dbReference>
<keyword evidence="1" id="KW-0812">Transmembrane</keyword>
<dbReference type="GO" id="GO:0009252">
    <property type="term" value="P:peptidoglycan biosynthetic process"/>
    <property type="evidence" value="ECO:0007669"/>
    <property type="project" value="UniProtKB-UniRule"/>
</dbReference>
<feature type="transmembrane region" description="Helical" evidence="1">
    <location>
        <begin position="232"/>
        <end position="263"/>
    </location>
</feature>
<dbReference type="EMBL" id="JARRTL010000007">
    <property type="protein sequence ID" value="MEC0484258.1"/>
    <property type="molecule type" value="Genomic_DNA"/>
</dbReference>
<feature type="transmembrane region" description="Helical" evidence="1">
    <location>
        <begin position="37"/>
        <end position="55"/>
    </location>
</feature>
<keyword evidence="5" id="KW-1185">Reference proteome</keyword>
<keyword evidence="1" id="KW-0813">Transport</keyword>
<dbReference type="Pfam" id="PF10997">
    <property type="entry name" value="Amj"/>
    <property type="match status" value="1"/>
</dbReference>
<dbReference type="GO" id="GO:0071555">
    <property type="term" value="P:cell wall organization"/>
    <property type="evidence" value="ECO:0007669"/>
    <property type="project" value="UniProtKB-KW"/>
</dbReference>
<feature type="transmembrane region" description="Helical" evidence="1">
    <location>
        <begin position="84"/>
        <end position="107"/>
    </location>
</feature>
<evidence type="ECO:0000313" key="4">
    <source>
        <dbReference type="Proteomes" id="UP000036168"/>
    </source>
</evidence>
<comment type="similarity">
    <text evidence="1">Belongs to the Amj family.</text>
</comment>
<keyword evidence="1" id="KW-0961">Cell wall biogenesis/degradation</keyword>
<dbReference type="UniPathway" id="UPA00219"/>
<dbReference type="InterPro" id="IPR021260">
    <property type="entry name" value="Amj"/>
</dbReference>
<evidence type="ECO:0000313" key="3">
    <source>
        <dbReference type="EMBL" id="MEC0484258.1"/>
    </source>
</evidence>
<dbReference type="GO" id="GO:0015648">
    <property type="term" value="F:lipid-linked peptidoglycan transporter activity"/>
    <property type="evidence" value="ECO:0007669"/>
    <property type="project" value="UniProtKB-UniRule"/>
</dbReference>
<evidence type="ECO:0000256" key="1">
    <source>
        <dbReference type="HAMAP-Rule" id="MF_02077"/>
    </source>
</evidence>
<name>A0A0T6BWZ3_9BACI</name>
<feature type="transmembrane region" description="Helical" evidence="1">
    <location>
        <begin position="193"/>
        <end position="212"/>
    </location>
</feature>
<comment type="subcellular location">
    <subcellularLocation>
        <location evidence="1">Cell membrane</location>
        <topology evidence="1">Multi-pass membrane protein</topology>
    </subcellularLocation>
</comment>
<protein>
    <recommendedName>
        <fullName evidence="1">Lipid II flippase Amj</fullName>
    </recommendedName>
</protein>
<evidence type="ECO:0000313" key="2">
    <source>
        <dbReference type="EMBL" id="KRT95830.1"/>
    </source>
</evidence>